<comment type="caution">
    <text evidence="1">The sequence shown here is derived from an EMBL/GenBank/DDBJ whole genome shotgun (WGS) entry which is preliminary data.</text>
</comment>
<dbReference type="Proteomes" id="UP000283634">
    <property type="component" value="Unassembled WGS sequence"/>
</dbReference>
<dbReference type="RefSeq" id="XP_029235454.1">
    <property type="nucleotide sequence ID" value="XM_029384796.1"/>
</dbReference>
<accession>A0A3R7NB86</accession>
<reference evidence="1 2" key="1">
    <citation type="journal article" date="2018" name="BMC Genomics">
        <title>Genomic comparison of Trypanosoma conorhini and Trypanosoma rangeli to Trypanosoma cruzi strains of high and low virulence.</title>
        <authorList>
            <person name="Bradwell K.R."/>
            <person name="Koparde V.N."/>
            <person name="Matveyev A.V."/>
            <person name="Serrano M.G."/>
            <person name="Alves J.M."/>
            <person name="Parikh H."/>
            <person name="Huang B."/>
            <person name="Lee V."/>
            <person name="Espinosa-Alvarez O."/>
            <person name="Ortiz P.A."/>
            <person name="Costa-Martins A.G."/>
            <person name="Teixeira M.M."/>
            <person name="Buck G.A."/>
        </authorList>
    </citation>
    <scope>NUCLEOTIDE SEQUENCE [LARGE SCALE GENOMIC DNA]</scope>
    <source>
        <strain evidence="1 2">AM80</strain>
    </source>
</reference>
<dbReference type="EMBL" id="MKGL01000358">
    <property type="protein sequence ID" value="RNE99894.1"/>
    <property type="molecule type" value="Genomic_DNA"/>
</dbReference>
<name>A0A3R7NB86_TRYRA</name>
<evidence type="ECO:0000313" key="2">
    <source>
        <dbReference type="Proteomes" id="UP000283634"/>
    </source>
</evidence>
<protein>
    <submittedName>
        <fullName evidence="1">Uncharacterized protein</fullName>
    </submittedName>
</protein>
<sequence length="145" mass="15598">MATLRAGWASLEGRELAPFLALLSLPRIGLPTALAAGAGLRRWRVGVALPFGAGKLERGCPHKMLENESVYPPRCPSASAVLVRGLGEVGEVGGGSRGGAWEVAPHTVWQAVVRVVRLVRQAFWTHGARYFCLFVESAIRMHVVC</sequence>
<keyword evidence="2" id="KW-1185">Reference proteome</keyword>
<gene>
    <name evidence="1" type="ORF">TraAM80_08034</name>
</gene>
<proteinExistence type="predicted"/>
<dbReference type="AlphaFoldDB" id="A0A3R7NB86"/>
<feature type="non-terminal residue" evidence="1">
    <location>
        <position position="145"/>
    </location>
</feature>
<dbReference type="GeneID" id="40331967"/>
<organism evidence="1 2">
    <name type="scientific">Trypanosoma rangeli</name>
    <dbReference type="NCBI Taxonomy" id="5698"/>
    <lineage>
        <taxon>Eukaryota</taxon>
        <taxon>Discoba</taxon>
        <taxon>Euglenozoa</taxon>
        <taxon>Kinetoplastea</taxon>
        <taxon>Metakinetoplastina</taxon>
        <taxon>Trypanosomatida</taxon>
        <taxon>Trypanosomatidae</taxon>
        <taxon>Trypanosoma</taxon>
        <taxon>Herpetosoma</taxon>
    </lineage>
</organism>
<evidence type="ECO:0000313" key="1">
    <source>
        <dbReference type="EMBL" id="RNE99894.1"/>
    </source>
</evidence>